<dbReference type="Pfam" id="PF12571">
    <property type="entry name" value="Phage_tail_fib"/>
    <property type="match status" value="1"/>
</dbReference>
<accession>A0ABT5WGE4</accession>
<keyword evidence="3" id="KW-1185">Reference proteome</keyword>
<gene>
    <name evidence="2" type="ORF">M3I01_013380</name>
</gene>
<dbReference type="RefSeq" id="WP_255896381.1">
    <property type="nucleotide sequence ID" value="NZ_JAMZEG020000003.1"/>
</dbReference>
<evidence type="ECO:0000259" key="1">
    <source>
        <dbReference type="Pfam" id="PF12571"/>
    </source>
</evidence>
<evidence type="ECO:0000313" key="3">
    <source>
        <dbReference type="Proteomes" id="UP001139522"/>
    </source>
</evidence>
<evidence type="ECO:0000313" key="2">
    <source>
        <dbReference type="EMBL" id="MDE8603889.1"/>
    </source>
</evidence>
<proteinExistence type="predicted"/>
<organism evidence="2 3">
    <name type="scientific">Marinomonas maritima</name>
    <dbReference type="NCBI Taxonomy" id="2940935"/>
    <lineage>
        <taxon>Bacteria</taxon>
        <taxon>Pseudomonadati</taxon>
        <taxon>Pseudomonadota</taxon>
        <taxon>Gammaproteobacteria</taxon>
        <taxon>Oceanospirillales</taxon>
        <taxon>Oceanospirillaceae</taxon>
        <taxon>Marinomonas</taxon>
    </lineage>
</organism>
<feature type="domain" description="Phage tail fibre protein N-terminal" evidence="1">
    <location>
        <begin position="5"/>
        <end position="151"/>
    </location>
</feature>
<comment type="caution">
    <text evidence="2">The sequence shown here is derived from an EMBL/GenBank/DDBJ whole genome shotgun (WGS) entry which is preliminary data.</text>
</comment>
<name>A0ABT5WGE4_9GAMM</name>
<dbReference type="InterPro" id="IPR022225">
    <property type="entry name" value="Phage_tail_fibre_N"/>
</dbReference>
<dbReference type="EMBL" id="JAMZEG020000003">
    <property type="protein sequence ID" value="MDE8603889.1"/>
    <property type="molecule type" value="Genomic_DNA"/>
</dbReference>
<sequence>MAVNGTITTEGAAYLSLRISQMAAVNIDHFVLANVPDIDESTPADQDYVLPEEYIVATAPVYRLSHNGENSVVYSMVLDGTAGDYNFNWYGLVTETGVKLAFAHIPMVAKRANVGQVINRNFIVPFTAAKALTGADIPAESWQFDFTETIAEVTVSILGPTFLYAGDTYTYTFTDWDDFSNYSVSSSVGTATLSNAELTLEIPEGTPEGECLLTIIRNGSTRVIPIRIGDPIVAPPTLISPINNAIDIVEQPTLTMSPFKTFPANVDTQLSADWELYDANDNLVYSRYDDTENLVALKIPEGILTEGGYGYKWRGRKKGVVLGDSEWTGFFTFTTASQFIKPGVLIGGDVVVFQHDSYWYLAAPLDMRVLVRFYAVPINQEISLGRRSDNAFSDSYNGFERTEAYVNEYPYPASGAVDSSYLYCWENGYFLPNRVEVQLLFQNIDELGEDELNELSIAAIKNGSWRLGTSTEYSGSESWFYSADSDTLSHGVKDGRSRIIPMRRIPV</sequence>
<reference evidence="2" key="1">
    <citation type="submission" date="2023-01" db="EMBL/GenBank/DDBJ databases">
        <title>Psychroserpens sp. MSW6 and Marinomonas sp. RSW2, isolated from seawater.</title>
        <authorList>
            <person name="Kristyanto S."/>
            <person name="Jung J."/>
            <person name="Kim J.M."/>
            <person name="Jeon C.O."/>
        </authorList>
    </citation>
    <scope>NUCLEOTIDE SEQUENCE</scope>
    <source>
        <strain evidence="2">RSW2</strain>
    </source>
</reference>
<dbReference type="Proteomes" id="UP001139522">
    <property type="component" value="Unassembled WGS sequence"/>
</dbReference>
<protein>
    <submittedName>
        <fullName evidence="2">Phage tail protein</fullName>
    </submittedName>
</protein>